<keyword evidence="3" id="KW-1185">Reference proteome</keyword>
<gene>
    <name evidence="2" type="ORF">CALVIDRAFT_579546</name>
</gene>
<evidence type="ECO:0000256" key="1">
    <source>
        <dbReference type="SAM" id="MobiDB-lite"/>
    </source>
</evidence>
<sequence>MWRPFASSLSQVTDIAGPAGAAGALVHVERRLEVMSCDHRDRCFGHCDPSGSNPLLDGGEPNETSRSGFVRNHRRREDSAAESPGARPSREARQRGSKAGPCHKWISHLLIYSVHLAANTRRHIHTGPSLCRGFRLLSRISLSPPSPLHKLCPHSSLCPRRLLSLPCRTLPRCLYPSPPAPPADPIPRLASRFTPSLLVRHRRPIPPKSCSSSLPILIPHPQVVVPGAQQVLPADDPTTTQNLLSTIAPHQFPVVCSAQPANSSHSLVSVVRFGHCIPPQSPCPMGWTTSHPPHASPPRLCVTSPYCS</sequence>
<evidence type="ECO:0000313" key="3">
    <source>
        <dbReference type="Proteomes" id="UP000076738"/>
    </source>
</evidence>
<name>A0A167KWV6_CALVF</name>
<dbReference type="AlphaFoldDB" id="A0A167KWV6"/>
<accession>A0A167KWV6</accession>
<feature type="region of interest" description="Disordered" evidence="1">
    <location>
        <begin position="51"/>
        <end position="99"/>
    </location>
</feature>
<evidence type="ECO:0000313" key="2">
    <source>
        <dbReference type="EMBL" id="KZO95100.1"/>
    </source>
</evidence>
<proteinExistence type="predicted"/>
<dbReference type="Proteomes" id="UP000076738">
    <property type="component" value="Unassembled WGS sequence"/>
</dbReference>
<organism evidence="2 3">
    <name type="scientific">Calocera viscosa (strain TUFC12733)</name>
    <dbReference type="NCBI Taxonomy" id="1330018"/>
    <lineage>
        <taxon>Eukaryota</taxon>
        <taxon>Fungi</taxon>
        <taxon>Dikarya</taxon>
        <taxon>Basidiomycota</taxon>
        <taxon>Agaricomycotina</taxon>
        <taxon>Dacrymycetes</taxon>
        <taxon>Dacrymycetales</taxon>
        <taxon>Dacrymycetaceae</taxon>
        <taxon>Calocera</taxon>
    </lineage>
</organism>
<protein>
    <submittedName>
        <fullName evidence="2">Uncharacterized protein</fullName>
    </submittedName>
</protein>
<reference evidence="2 3" key="1">
    <citation type="journal article" date="2016" name="Mol. Biol. Evol.">
        <title>Comparative Genomics of Early-Diverging Mushroom-Forming Fungi Provides Insights into the Origins of Lignocellulose Decay Capabilities.</title>
        <authorList>
            <person name="Nagy L.G."/>
            <person name="Riley R."/>
            <person name="Tritt A."/>
            <person name="Adam C."/>
            <person name="Daum C."/>
            <person name="Floudas D."/>
            <person name="Sun H."/>
            <person name="Yadav J.S."/>
            <person name="Pangilinan J."/>
            <person name="Larsson K.H."/>
            <person name="Matsuura K."/>
            <person name="Barry K."/>
            <person name="Labutti K."/>
            <person name="Kuo R."/>
            <person name="Ohm R.A."/>
            <person name="Bhattacharya S.S."/>
            <person name="Shirouzu T."/>
            <person name="Yoshinaga Y."/>
            <person name="Martin F.M."/>
            <person name="Grigoriev I.V."/>
            <person name="Hibbett D.S."/>
        </authorList>
    </citation>
    <scope>NUCLEOTIDE SEQUENCE [LARGE SCALE GENOMIC DNA]</scope>
    <source>
        <strain evidence="2 3">TUFC12733</strain>
    </source>
</reference>
<dbReference type="EMBL" id="KV417291">
    <property type="protein sequence ID" value="KZO95100.1"/>
    <property type="molecule type" value="Genomic_DNA"/>
</dbReference>